<evidence type="ECO:0000256" key="1">
    <source>
        <dbReference type="ARBA" id="ARBA00004651"/>
    </source>
</evidence>
<keyword evidence="5 8" id="KW-0812">Transmembrane</keyword>
<reference evidence="9 10" key="1">
    <citation type="submission" date="2021-06" db="EMBL/GenBank/DDBJ databases">
        <title>Description of novel taxa of the family Lachnospiraceae.</title>
        <authorList>
            <person name="Chaplin A.V."/>
            <person name="Sokolova S.R."/>
            <person name="Pikina A.P."/>
            <person name="Korzhanova M."/>
            <person name="Belova V."/>
            <person name="Korostin D."/>
            <person name="Efimov B.A."/>
        </authorList>
    </citation>
    <scope>NUCLEOTIDE SEQUENCE [LARGE SCALE GENOMIC DNA]</scope>
    <source>
        <strain evidence="9 10">ASD4241</strain>
    </source>
</reference>
<comment type="caution">
    <text evidence="9">The sequence shown here is derived from an EMBL/GenBank/DDBJ whole genome shotgun (WGS) entry which is preliminary data.</text>
</comment>
<feature type="transmembrane region" description="Helical" evidence="8">
    <location>
        <begin position="245"/>
        <end position="265"/>
    </location>
</feature>
<feature type="transmembrane region" description="Helical" evidence="8">
    <location>
        <begin position="84"/>
        <end position="104"/>
    </location>
</feature>
<dbReference type="EMBL" id="JAHQCX010000011">
    <property type="protein sequence ID" value="MBU9727431.1"/>
    <property type="molecule type" value="Genomic_DNA"/>
</dbReference>
<evidence type="ECO:0000256" key="4">
    <source>
        <dbReference type="ARBA" id="ARBA00022679"/>
    </source>
</evidence>
<evidence type="ECO:0000313" key="9">
    <source>
        <dbReference type="EMBL" id="MBU9727431.1"/>
    </source>
</evidence>
<feature type="transmembrane region" description="Helical" evidence="8">
    <location>
        <begin position="151"/>
        <end position="168"/>
    </location>
</feature>
<proteinExistence type="predicted"/>
<sequence length="470" mass="54590">MKSQKYQHPTSLYKDQESQKNKHRIDLLFIAGAALFFMIWAWQWNRFDLGLDGPDEWMRFDIIRYLTEHWDLPRGDNPAIINPIWGFSYAFHPYIPHIISALFIRAARFFTDDIHILVFTARLASVMFGTGTVWMSIKIARKILKDRADQWIFLFFITFLPQMVYLNAYVNCESMAIFSTAVMIYAWLLGMESRWDPKSCIILGTGLALCALSYVTAYGFLVCSFLFFCLSILLCQDKKWEFKTLFQKGGIVLLVFVLLAGWWFIRNAVLYQGDFLGIRSRDLCGEIHAQDLYKPSLHPTYEKDGLSFLQGVRAMCSGLGWHRDTFKSFVGAFYDTSVRLPQLIYNLYKILFAAGILGCLLSFRKLFSVRKDGGWREEGIFHWMLVLAVIIPNFLNLYASYAVDYQPQGRYSMPMLLPFMYFITFGITQIMDRLVKCQKARAIIKGALCFGLFSIAVYALRYYSLWIQAQ</sequence>
<feature type="transmembrane region" description="Helical" evidence="8">
    <location>
        <begin position="25"/>
        <end position="44"/>
    </location>
</feature>
<keyword evidence="10" id="KW-1185">Reference proteome</keyword>
<feature type="transmembrane region" description="Helical" evidence="8">
    <location>
        <begin position="211"/>
        <end position="233"/>
    </location>
</feature>
<evidence type="ECO:0000256" key="3">
    <source>
        <dbReference type="ARBA" id="ARBA00022676"/>
    </source>
</evidence>
<organism evidence="9 10">
    <name type="scientific">Diplocloster modestus</name>
    <dbReference type="NCBI Taxonomy" id="2850322"/>
    <lineage>
        <taxon>Bacteria</taxon>
        <taxon>Bacillati</taxon>
        <taxon>Bacillota</taxon>
        <taxon>Clostridia</taxon>
        <taxon>Lachnospirales</taxon>
        <taxon>Lachnospiraceae</taxon>
        <taxon>Diplocloster</taxon>
    </lineage>
</organism>
<feature type="transmembrane region" description="Helical" evidence="8">
    <location>
        <begin position="442"/>
        <end position="463"/>
    </location>
</feature>
<dbReference type="PANTHER" id="PTHR33908:SF11">
    <property type="entry name" value="MEMBRANE PROTEIN"/>
    <property type="match status" value="1"/>
</dbReference>
<keyword evidence="3" id="KW-0328">Glycosyltransferase</keyword>
<dbReference type="Proteomes" id="UP001314681">
    <property type="component" value="Unassembled WGS sequence"/>
</dbReference>
<evidence type="ECO:0000256" key="8">
    <source>
        <dbReference type="SAM" id="Phobius"/>
    </source>
</evidence>
<evidence type="ECO:0000256" key="2">
    <source>
        <dbReference type="ARBA" id="ARBA00022475"/>
    </source>
</evidence>
<accession>A0ABS6KA96</accession>
<comment type="subcellular location">
    <subcellularLocation>
        <location evidence="1">Cell membrane</location>
        <topology evidence="1">Multi-pass membrane protein</topology>
    </subcellularLocation>
</comment>
<evidence type="ECO:0000313" key="10">
    <source>
        <dbReference type="Proteomes" id="UP001314681"/>
    </source>
</evidence>
<dbReference type="InterPro" id="IPR018674">
    <property type="entry name" value="DUF2142_membrane"/>
</dbReference>
<protein>
    <submittedName>
        <fullName evidence="9">DUF2142 domain-containing protein</fullName>
    </submittedName>
</protein>
<dbReference type="InterPro" id="IPR050297">
    <property type="entry name" value="LipidA_mod_glycosyltrf_83"/>
</dbReference>
<feature type="transmembrane region" description="Helical" evidence="8">
    <location>
        <begin position="116"/>
        <end position="139"/>
    </location>
</feature>
<keyword evidence="2" id="KW-1003">Cell membrane</keyword>
<feature type="transmembrane region" description="Helical" evidence="8">
    <location>
        <begin position="379"/>
        <end position="399"/>
    </location>
</feature>
<name>A0ABS6KA96_9FIRM</name>
<keyword evidence="4" id="KW-0808">Transferase</keyword>
<feature type="transmembrane region" description="Helical" evidence="8">
    <location>
        <begin position="347"/>
        <end position="367"/>
    </location>
</feature>
<feature type="transmembrane region" description="Helical" evidence="8">
    <location>
        <begin position="411"/>
        <end position="430"/>
    </location>
</feature>
<keyword evidence="6 8" id="KW-1133">Transmembrane helix</keyword>
<evidence type="ECO:0000256" key="5">
    <source>
        <dbReference type="ARBA" id="ARBA00022692"/>
    </source>
</evidence>
<feature type="transmembrane region" description="Helical" evidence="8">
    <location>
        <begin position="175"/>
        <end position="191"/>
    </location>
</feature>
<evidence type="ECO:0000256" key="7">
    <source>
        <dbReference type="ARBA" id="ARBA00023136"/>
    </source>
</evidence>
<evidence type="ECO:0000256" key="6">
    <source>
        <dbReference type="ARBA" id="ARBA00022989"/>
    </source>
</evidence>
<dbReference type="Pfam" id="PF09913">
    <property type="entry name" value="DUF2142"/>
    <property type="match status" value="1"/>
</dbReference>
<gene>
    <name evidence="9" type="ORF">KTH90_15570</name>
</gene>
<keyword evidence="7 8" id="KW-0472">Membrane</keyword>
<dbReference type="RefSeq" id="WP_238727032.1">
    <property type="nucleotide sequence ID" value="NZ_JAHQCX010000011.1"/>
</dbReference>
<dbReference type="PANTHER" id="PTHR33908">
    <property type="entry name" value="MANNOSYLTRANSFERASE YKCB-RELATED"/>
    <property type="match status" value="1"/>
</dbReference>